<name>A0A0D2BWM7_9EURO</name>
<dbReference type="HOGENOM" id="CLU_017268_0_0_1"/>
<reference evidence="2 3" key="1">
    <citation type="submission" date="2015-01" db="EMBL/GenBank/DDBJ databases">
        <title>The Genome Sequence of Cladophialophora immunda CBS83496.</title>
        <authorList>
            <consortium name="The Broad Institute Genomics Platform"/>
            <person name="Cuomo C."/>
            <person name="de Hoog S."/>
            <person name="Gorbushina A."/>
            <person name="Stielow B."/>
            <person name="Teixiera M."/>
            <person name="Abouelleil A."/>
            <person name="Chapman S.B."/>
            <person name="Priest M."/>
            <person name="Young S.K."/>
            <person name="Wortman J."/>
            <person name="Nusbaum C."/>
            <person name="Birren B."/>
        </authorList>
    </citation>
    <scope>NUCLEOTIDE SEQUENCE [LARGE SCALE GENOMIC DNA]</scope>
    <source>
        <strain evidence="2 3">CBS 83496</strain>
    </source>
</reference>
<feature type="region of interest" description="Disordered" evidence="1">
    <location>
        <begin position="1"/>
        <end position="151"/>
    </location>
</feature>
<accession>A0A0D2BWM7</accession>
<feature type="region of interest" description="Disordered" evidence="1">
    <location>
        <begin position="166"/>
        <end position="222"/>
    </location>
</feature>
<feature type="region of interest" description="Disordered" evidence="1">
    <location>
        <begin position="597"/>
        <end position="651"/>
    </location>
</feature>
<evidence type="ECO:0000313" key="2">
    <source>
        <dbReference type="EMBL" id="KIW22775.1"/>
    </source>
</evidence>
<dbReference type="GeneID" id="27350235"/>
<keyword evidence="3" id="KW-1185">Reference proteome</keyword>
<organism evidence="2 3">
    <name type="scientific">Cladophialophora immunda</name>
    <dbReference type="NCBI Taxonomy" id="569365"/>
    <lineage>
        <taxon>Eukaryota</taxon>
        <taxon>Fungi</taxon>
        <taxon>Dikarya</taxon>
        <taxon>Ascomycota</taxon>
        <taxon>Pezizomycotina</taxon>
        <taxon>Eurotiomycetes</taxon>
        <taxon>Chaetothyriomycetidae</taxon>
        <taxon>Chaetothyriales</taxon>
        <taxon>Herpotrichiellaceae</taxon>
        <taxon>Cladophialophora</taxon>
    </lineage>
</organism>
<proteinExistence type="predicted"/>
<feature type="compositionally biased region" description="Low complexity" evidence="1">
    <location>
        <begin position="111"/>
        <end position="127"/>
    </location>
</feature>
<feature type="region of interest" description="Disordered" evidence="1">
    <location>
        <begin position="694"/>
        <end position="720"/>
    </location>
</feature>
<dbReference type="AlphaFoldDB" id="A0A0D2BWM7"/>
<dbReference type="OrthoDB" id="4146581at2759"/>
<feature type="compositionally biased region" description="Polar residues" evidence="1">
    <location>
        <begin position="794"/>
        <end position="826"/>
    </location>
</feature>
<gene>
    <name evidence="2" type="ORF">PV07_11041</name>
</gene>
<dbReference type="RefSeq" id="XP_016242991.1">
    <property type="nucleotide sequence ID" value="XM_016398429.1"/>
</dbReference>
<dbReference type="EMBL" id="KN847046">
    <property type="protein sequence ID" value="KIW22775.1"/>
    <property type="molecule type" value="Genomic_DNA"/>
</dbReference>
<feature type="compositionally biased region" description="Polar residues" evidence="1">
    <location>
        <begin position="171"/>
        <end position="180"/>
    </location>
</feature>
<feature type="compositionally biased region" description="Low complexity" evidence="1">
    <location>
        <begin position="181"/>
        <end position="192"/>
    </location>
</feature>
<dbReference type="VEuPathDB" id="FungiDB:PV07_11041"/>
<sequence>MPFPSLRRRTVNEAVQLPEEHKSPSPSPRARSATVPGLTPRRSLTSLIGSVRKRGNTSPSPIKPQHDVLEQELSSVYDASIPDDDPFRAGRSSSTSDKSKRYYRTPSPHPLKLSAASSLSRLSKLSRGTPSSKYSDSSQAGSPPKTFLETLADAIRAPTSLFYKENRINSKTEGTNTSINKPHSPGKSVSPKKSVRFKPGKSLIEDEPRSSPIDIPRATPSLPPVQLASTPLLQYFGTDHPHLIPTGRPPPPRVLNSTINFRQAMAAAQTSITEDELQEVSSINTPVSELPLPLGAMAAVENPFRDPDDERDIEIERTMLQDYDNQFPGRGTEPCQSADIVIDKDFVANDEKVQCLPEGSPTTATVAISSLGLVSQPRKHDESANEPKLSSEISPSELFIEAPNVLEDGAPRHKFDVSAAAQSDTDSDCSDGQSVVLAGSSLKRGEHEEKWDANPTHEDIRLRFKHPECYKPTKSCDTDSISDSNANSQENIRVKAGIAPLPDSTAEWSPFHLPPSATADETSVQSRKKEDYRHSTSDEDPYLYVPETFLHNPPWVAELALRCERPFPENKPRQLSPYFPGPRMKKCERSTSLAVTMSESEPDGGALLFPENSETQKEGSAEDLGSSKASPFWPTVPRVRDTPSPACVPPPLSIRASARAGYGLHTDEYESCPFEDGQETSNCGDGRVEQCGLDNTTEPDKYSLGRSDCVGSVSTPPYIPRDTEEEKLARAAEVLRRFIPRKASGSSSTYDPITEPEHRPVRGHTTRIPRLKRLKSRSSETGSETLNARPLNRGRSTTIESKWSAGSETSQDSGSGETLKTATSTDPAEGMEEDERLCKGIV</sequence>
<evidence type="ECO:0000313" key="3">
    <source>
        <dbReference type="Proteomes" id="UP000054466"/>
    </source>
</evidence>
<evidence type="ECO:0000256" key="1">
    <source>
        <dbReference type="SAM" id="MobiDB-lite"/>
    </source>
</evidence>
<feature type="compositionally biased region" description="Basic and acidic residues" evidence="1">
    <location>
        <begin position="527"/>
        <end position="537"/>
    </location>
</feature>
<feature type="region of interest" description="Disordered" evidence="1">
    <location>
        <begin position="743"/>
        <end position="842"/>
    </location>
</feature>
<dbReference type="Proteomes" id="UP000054466">
    <property type="component" value="Unassembled WGS sequence"/>
</dbReference>
<feature type="region of interest" description="Disordered" evidence="1">
    <location>
        <begin position="503"/>
        <end position="538"/>
    </location>
</feature>
<feature type="compositionally biased region" description="Polar residues" evidence="1">
    <location>
        <begin position="128"/>
        <end position="141"/>
    </location>
</feature>
<feature type="compositionally biased region" description="Basic residues" evidence="1">
    <location>
        <begin position="761"/>
        <end position="776"/>
    </location>
</feature>
<protein>
    <submittedName>
        <fullName evidence="2">Uncharacterized protein</fullName>
    </submittedName>
</protein>